<organism evidence="4 5">
    <name type="scientific">Phototrophicus methaneseepsis</name>
    <dbReference type="NCBI Taxonomy" id="2710758"/>
    <lineage>
        <taxon>Bacteria</taxon>
        <taxon>Bacillati</taxon>
        <taxon>Chloroflexota</taxon>
        <taxon>Candidatus Thermofontia</taxon>
        <taxon>Phototrophicales</taxon>
        <taxon>Phototrophicaceae</taxon>
        <taxon>Phototrophicus</taxon>
    </lineage>
</organism>
<dbReference type="PROSITE" id="PS52050">
    <property type="entry name" value="WYL"/>
    <property type="match status" value="1"/>
</dbReference>
<reference evidence="4 5" key="1">
    <citation type="submission" date="2020-02" db="EMBL/GenBank/DDBJ databases">
        <authorList>
            <person name="Zheng R.K."/>
            <person name="Sun C.M."/>
        </authorList>
    </citation>
    <scope>NUCLEOTIDE SEQUENCE [LARGE SCALE GENOMIC DNA]</scope>
    <source>
        <strain evidence="5">rifampicinis</strain>
    </source>
</reference>
<dbReference type="InterPro" id="IPR036388">
    <property type="entry name" value="WH-like_DNA-bd_sf"/>
</dbReference>
<dbReference type="PROSITE" id="PS51000">
    <property type="entry name" value="HTH_DEOR_2"/>
    <property type="match status" value="1"/>
</dbReference>
<name>A0A7S8IGD8_9CHLR</name>
<dbReference type="Gene3D" id="1.10.10.10">
    <property type="entry name" value="Winged helix-like DNA-binding domain superfamily/Winged helix DNA-binding domain"/>
    <property type="match status" value="1"/>
</dbReference>
<feature type="domain" description="HTH deoR-type" evidence="3">
    <location>
        <begin position="4"/>
        <end position="59"/>
    </location>
</feature>
<proteinExistence type="predicted"/>
<keyword evidence="5" id="KW-1185">Reference proteome</keyword>
<dbReference type="InterPro" id="IPR028349">
    <property type="entry name" value="PafC-like"/>
</dbReference>
<dbReference type="KEGG" id="pmet:G4Y79_05970"/>
<dbReference type="InterPro" id="IPR026881">
    <property type="entry name" value="WYL_dom"/>
</dbReference>
<dbReference type="GO" id="GO:0003700">
    <property type="term" value="F:DNA-binding transcription factor activity"/>
    <property type="evidence" value="ECO:0007669"/>
    <property type="project" value="InterPro"/>
</dbReference>
<evidence type="ECO:0000256" key="1">
    <source>
        <dbReference type="ARBA" id="ARBA00023015"/>
    </source>
</evidence>
<evidence type="ECO:0000313" key="4">
    <source>
        <dbReference type="EMBL" id="QPC83923.1"/>
    </source>
</evidence>
<dbReference type="Proteomes" id="UP000594468">
    <property type="component" value="Chromosome"/>
</dbReference>
<dbReference type="InterPro" id="IPR057727">
    <property type="entry name" value="WCX_dom"/>
</dbReference>
<dbReference type="Pfam" id="PF08279">
    <property type="entry name" value="HTH_11"/>
    <property type="match status" value="1"/>
</dbReference>
<dbReference type="PANTHER" id="PTHR34580">
    <property type="match status" value="1"/>
</dbReference>
<gene>
    <name evidence="4" type="ORF">G4Y79_05970</name>
</gene>
<sequence>MYHPTTRLFAILELLQSRGHVSAQELAQALEVEERSVRRYIMMLRDMGMPIESERGPYGGYFLKPGYRLPPMMFNHEEVAALMVGLLLMGELGALPDLAIESAAAKIERVLPDDLHRRARALRQFVATDLMPVRAYAAPGDRMIALSLAALQSRTLAITYVAANGDQTHRTLSPYGVVLHGQNGYVSAYCHLRQARRVFRIDRIKSMAESEMPYQPADEIDTREEVLSSLASTPGLYTFEVRIHAPLKTVEAYVPASMAVLESTDDETDETLMRCYSDDPYWLARYLAQLEFPFTVLQTDELRTALSVLAQRLLGSIG</sequence>
<dbReference type="RefSeq" id="WP_195171987.1">
    <property type="nucleotide sequence ID" value="NZ_CP062983.1"/>
</dbReference>
<dbReference type="SUPFAM" id="SSF46785">
    <property type="entry name" value="Winged helix' DNA-binding domain"/>
    <property type="match status" value="1"/>
</dbReference>
<evidence type="ECO:0000256" key="2">
    <source>
        <dbReference type="ARBA" id="ARBA00023163"/>
    </source>
</evidence>
<dbReference type="InterPro" id="IPR036390">
    <property type="entry name" value="WH_DNA-bd_sf"/>
</dbReference>
<accession>A0A7S8IGD8</accession>
<dbReference type="PIRSF" id="PIRSF016838">
    <property type="entry name" value="PafC"/>
    <property type="match status" value="1"/>
</dbReference>
<dbReference type="EMBL" id="CP062983">
    <property type="protein sequence ID" value="QPC83923.1"/>
    <property type="molecule type" value="Genomic_DNA"/>
</dbReference>
<keyword evidence="1" id="KW-0805">Transcription regulation</keyword>
<dbReference type="InterPro" id="IPR013196">
    <property type="entry name" value="HTH_11"/>
</dbReference>
<keyword evidence="2" id="KW-0804">Transcription</keyword>
<dbReference type="Pfam" id="PF13280">
    <property type="entry name" value="WYL"/>
    <property type="match status" value="1"/>
</dbReference>
<dbReference type="InterPro" id="IPR001034">
    <property type="entry name" value="DeoR_HTH"/>
</dbReference>
<dbReference type="PANTHER" id="PTHR34580:SF3">
    <property type="entry name" value="PROTEIN PAFB"/>
    <property type="match status" value="1"/>
</dbReference>
<dbReference type="Pfam" id="PF25583">
    <property type="entry name" value="WCX"/>
    <property type="match status" value="1"/>
</dbReference>
<dbReference type="InterPro" id="IPR051534">
    <property type="entry name" value="CBASS_pafABC_assoc_protein"/>
</dbReference>
<evidence type="ECO:0000313" key="5">
    <source>
        <dbReference type="Proteomes" id="UP000594468"/>
    </source>
</evidence>
<protein>
    <submittedName>
        <fullName evidence="4">YafY family transcriptional regulator</fullName>
    </submittedName>
</protein>
<dbReference type="AlphaFoldDB" id="A0A7S8IGD8"/>
<evidence type="ECO:0000259" key="3">
    <source>
        <dbReference type="PROSITE" id="PS51000"/>
    </source>
</evidence>